<sequence length="181" mass="20334">MNIWKWLFIILLLVNVGIGIWLFTILDGSYEAPSSENDNYVSSESGIEITMNNDAVESVLNESINDDSLSISVDETGIMLDAVQEAYGFTIDTSIELDPVSTGDEVVFEISNINISDLPLTQDMLYSLIRTQADLPEGIRFSDAERALIVDSAVLTEQLEWDVKVDSIDYENDEWYFSITR</sequence>
<evidence type="ECO:0000256" key="1">
    <source>
        <dbReference type="SAM" id="Phobius"/>
    </source>
</evidence>
<keyword evidence="1" id="KW-1133">Transmembrane helix</keyword>
<keyword evidence="1" id="KW-0812">Transmembrane</keyword>
<dbReference type="AlphaFoldDB" id="A0A558AZ91"/>
<evidence type="ECO:0000313" key="2">
    <source>
        <dbReference type="EMBL" id="TVT29573.1"/>
    </source>
</evidence>
<gene>
    <name evidence="2" type="ORF">FO441_04635</name>
</gene>
<comment type="caution">
    <text evidence="2">The sequence shown here is derived from an EMBL/GenBank/DDBJ whole genome shotgun (WGS) entry which is preliminary data.</text>
</comment>
<dbReference type="RefSeq" id="WP_145286447.1">
    <property type="nucleotide sequence ID" value="NZ_VMSJ01000001.1"/>
</dbReference>
<feature type="transmembrane region" description="Helical" evidence="1">
    <location>
        <begin position="6"/>
        <end position="26"/>
    </location>
</feature>
<keyword evidence="1" id="KW-0472">Membrane</keyword>
<dbReference type="OrthoDB" id="2389534at2"/>
<accession>A0A558AZ91</accession>
<keyword evidence="3" id="KW-1185">Reference proteome</keyword>
<organism evidence="2 3">
    <name type="scientific">Salinicoccus cyprini</name>
    <dbReference type="NCBI Taxonomy" id="2493691"/>
    <lineage>
        <taxon>Bacteria</taxon>
        <taxon>Bacillati</taxon>
        <taxon>Bacillota</taxon>
        <taxon>Bacilli</taxon>
        <taxon>Bacillales</taxon>
        <taxon>Staphylococcaceae</taxon>
        <taxon>Salinicoccus</taxon>
    </lineage>
</organism>
<dbReference type="Pfam" id="PF09911">
    <property type="entry name" value="DUF2140"/>
    <property type="match status" value="1"/>
</dbReference>
<reference evidence="2 3" key="1">
    <citation type="submission" date="2019-07" db="EMBL/GenBank/DDBJ databases">
        <title>Salinicoccus cyprini sp. nov., isolated from gastro-intestinal tract of mirror carp, Cyprinus carpio var. specularis, collected from Gobind Sagar Reservoir, Himachal Pradesh, India.</title>
        <authorList>
            <person name="Talwar C."/>
            <person name="Singh A.K."/>
            <person name="Lal R."/>
            <person name="Negi R.K."/>
        </authorList>
    </citation>
    <scope>NUCLEOTIDE SEQUENCE [LARGE SCALE GENOMIC DNA]</scope>
    <source>
        <strain evidence="2 3">CT19</strain>
    </source>
</reference>
<dbReference type="InterPro" id="IPR018672">
    <property type="entry name" value="DUF2140"/>
</dbReference>
<name>A0A558AZ91_9STAP</name>
<protein>
    <submittedName>
        <fullName evidence="2">DUF2140 family protein</fullName>
    </submittedName>
</protein>
<dbReference type="EMBL" id="VMSJ01000001">
    <property type="protein sequence ID" value="TVT29573.1"/>
    <property type="molecule type" value="Genomic_DNA"/>
</dbReference>
<evidence type="ECO:0000313" key="3">
    <source>
        <dbReference type="Proteomes" id="UP000315103"/>
    </source>
</evidence>
<dbReference type="Proteomes" id="UP000315103">
    <property type="component" value="Unassembled WGS sequence"/>
</dbReference>
<proteinExistence type="predicted"/>